<feature type="domain" description="L,D-TPase catalytic" evidence="8">
    <location>
        <begin position="63"/>
        <end position="201"/>
    </location>
</feature>
<dbReference type="PANTHER" id="PTHR30582:SF2">
    <property type="entry name" value="L,D-TRANSPEPTIDASE YCIB-RELATED"/>
    <property type="match status" value="1"/>
</dbReference>
<dbReference type="Pfam" id="PF03734">
    <property type="entry name" value="YkuD"/>
    <property type="match status" value="1"/>
</dbReference>
<organism evidence="9 10">
    <name type="scientific">Prosthecobacter algae</name>
    <dbReference type="NCBI Taxonomy" id="1144682"/>
    <lineage>
        <taxon>Bacteria</taxon>
        <taxon>Pseudomonadati</taxon>
        <taxon>Verrucomicrobiota</taxon>
        <taxon>Verrucomicrobiia</taxon>
        <taxon>Verrucomicrobiales</taxon>
        <taxon>Verrucomicrobiaceae</taxon>
        <taxon>Prosthecobacter</taxon>
    </lineage>
</organism>
<evidence type="ECO:0000256" key="6">
    <source>
        <dbReference type="ARBA" id="ARBA00023316"/>
    </source>
</evidence>
<dbReference type="InterPro" id="IPR005490">
    <property type="entry name" value="LD_TPept_cat_dom"/>
</dbReference>
<dbReference type="PROSITE" id="PS52029">
    <property type="entry name" value="LD_TPASE"/>
    <property type="match status" value="1"/>
</dbReference>
<evidence type="ECO:0000259" key="8">
    <source>
        <dbReference type="PROSITE" id="PS52029"/>
    </source>
</evidence>
<keyword evidence="10" id="KW-1185">Reference proteome</keyword>
<keyword evidence="5 7" id="KW-0573">Peptidoglycan synthesis</keyword>
<feature type="active site" description="Proton donor/acceptor" evidence="7">
    <location>
        <position position="162"/>
    </location>
</feature>
<gene>
    <name evidence="9" type="ORF">GCM10023213_11540</name>
</gene>
<dbReference type="Proteomes" id="UP001499852">
    <property type="component" value="Unassembled WGS sequence"/>
</dbReference>
<comment type="pathway">
    <text evidence="1 7">Cell wall biogenesis; peptidoglycan biosynthesis.</text>
</comment>
<accession>A0ABP9NXZ6</accession>
<keyword evidence="6 7" id="KW-0961">Cell wall biogenesis/degradation</keyword>
<evidence type="ECO:0000313" key="9">
    <source>
        <dbReference type="EMBL" id="GAA5136476.1"/>
    </source>
</evidence>
<protein>
    <recommendedName>
        <fullName evidence="8">L,D-TPase catalytic domain-containing protein</fullName>
    </recommendedName>
</protein>
<evidence type="ECO:0000256" key="1">
    <source>
        <dbReference type="ARBA" id="ARBA00004752"/>
    </source>
</evidence>
<dbReference type="EMBL" id="BAABIA010000002">
    <property type="protein sequence ID" value="GAA5136476.1"/>
    <property type="molecule type" value="Genomic_DNA"/>
</dbReference>
<feature type="active site" description="Nucleophile" evidence="7">
    <location>
        <position position="177"/>
    </location>
</feature>
<dbReference type="InterPro" id="IPR050979">
    <property type="entry name" value="LD-transpeptidase"/>
</dbReference>
<evidence type="ECO:0000256" key="4">
    <source>
        <dbReference type="ARBA" id="ARBA00022960"/>
    </source>
</evidence>
<sequence length="202" mass="21681">MEPAMNTARLIFALLAGCVLSACQMPVSFVRQEVIRKPILVQPVNSSSSPLYVWHGSGQPGPVRVTIDLSEQKAYIFRNSENVGWSYVATGRSGFRTPTGTFVISEKVVNKRSNKYGSIVDANGRVLRSSATAGVHSASGGRFQGAKMPYWMRLTSNGVGMHAGPIPNPGSPASHGCIRLPYTMAQQLYSVAPTGTRVTIVP</sequence>
<proteinExistence type="inferred from homology"/>
<dbReference type="InterPro" id="IPR038063">
    <property type="entry name" value="Transpep_catalytic_dom"/>
</dbReference>
<reference evidence="10" key="1">
    <citation type="journal article" date="2019" name="Int. J. Syst. Evol. Microbiol.">
        <title>The Global Catalogue of Microorganisms (GCM) 10K type strain sequencing project: providing services to taxonomists for standard genome sequencing and annotation.</title>
        <authorList>
            <consortium name="The Broad Institute Genomics Platform"/>
            <consortium name="The Broad Institute Genome Sequencing Center for Infectious Disease"/>
            <person name="Wu L."/>
            <person name="Ma J."/>
        </authorList>
    </citation>
    <scope>NUCLEOTIDE SEQUENCE [LARGE SCALE GENOMIC DNA]</scope>
    <source>
        <strain evidence="10">JCM 18053</strain>
    </source>
</reference>
<keyword evidence="4 7" id="KW-0133">Cell shape</keyword>
<evidence type="ECO:0000256" key="2">
    <source>
        <dbReference type="ARBA" id="ARBA00005992"/>
    </source>
</evidence>
<dbReference type="SUPFAM" id="SSF141523">
    <property type="entry name" value="L,D-transpeptidase catalytic domain-like"/>
    <property type="match status" value="1"/>
</dbReference>
<name>A0ABP9NXZ6_9BACT</name>
<comment type="similarity">
    <text evidence="2">Belongs to the YkuD family.</text>
</comment>
<dbReference type="PANTHER" id="PTHR30582">
    <property type="entry name" value="L,D-TRANSPEPTIDASE"/>
    <property type="match status" value="1"/>
</dbReference>
<evidence type="ECO:0000256" key="3">
    <source>
        <dbReference type="ARBA" id="ARBA00022679"/>
    </source>
</evidence>
<evidence type="ECO:0000256" key="5">
    <source>
        <dbReference type="ARBA" id="ARBA00022984"/>
    </source>
</evidence>
<comment type="caution">
    <text evidence="9">The sequence shown here is derived from an EMBL/GenBank/DDBJ whole genome shotgun (WGS) entry which is preliminary data.</text>
</comment>
<dbReference type="CDD" id="cd16913">
    <property type="entry name" value="YkuD_like"/>
    <property type="match status" value="1"/>
</dbReference>
<evidence type="ECO:0000313" key="10">
    <source>
        <dbReference type="Proteomes" id="UP001499852"/>
    </source>
</evidence>
<evidence type="ECO:0000256" key="7">
    <source>
        <dbReference type="PROSITE-ProRule" id="PRU01373"/>
    </source>
</evidence>
<dbReference type="Gene3D" id="2.40.440.10">
    <property type="entry name" value="L,D-transpeptidase catalytic domain-like"/>
    <property type="match status" value="1"/>
</dbReference>
<keyword evidence="3" id="KW-0808">Transferase</keyword>